<organism evidence="2 3">
    <name type="scientific">Apiospora rasikravindrae</name>
    <dbReference type="NCBI Taxonomy" id="990691"/>
    <lineage>
        <taxon>Eukaryota</taxon>
        <taxon>Fungi</taxon>
        <taxon>Dikarya</taxon>
        <taxon>Ascomycota</taxon>
        <taxon>Pezizomycotina</taxon>
        <taxon>Sordariomycetes</taxon>
        <taxon>Xylariomycetidae</taxon>
        <taxon>Amphisphaeriales</taxon>
        <taxon>Apiosporaceae</taxon>
        <taxon>Apiospora</taxon>
    </lineage>
</organism>
<feature type="region of interest" description="Disordered" evidence="1">
    <location>
        <begin position="360"/>
        <end position="380"/>
    </location>
</feature>
<proteinExistence type="predicted"/>
<reference evidence="2 3" key="1">
    <citation type="submission" date="2023-01" db="EMBL/GenBank/DDBJ databases">
        <title>Analysis of 21 Apiospora genomes using comparative genomics revels a genus with tremendous synthesis potential of carbohydrate active enzymes and secondary metabolites.</title>
        <authorList>
            <person name="Sorensen T."/>
        </authorList>
    </citation>
    <scope>NUCLEOTIDE SEQUENCE [LARGE SCALE GENOMIC DNA]</scope>
    <source>
        <strain evidence="2 3">CBS 33761</strain>
    </source>
</reference>
<feature type="compositionally biased region" description="Acidic residues" evidence="1">
    <location>
        <begin position="468"/>
        <end position="480"/>
    </location>
</feature>
<dbReference type="InterPro" id="IPR051678">
    <property type="entry name" value="AGP_Transferase"/>
</dbReference>
<feature type="compositionally biased region" description="Acidic residues" evidence="1">
    <location>
        <begin position="366"/>
        <end position="380"/>
    </location>
</feature>
<protein>
    <recommendedName>
        <fullName evidence="4">Aminoglycoside phosphotransferase domain-containing protein</fullName>
    </recommendedName>
</protein>
<dbReference type="PANTHER" id="PTHR21310:SF56">
    <property type="entry name" value="AMINOGLYCOSIDE PHOSPHOTRANSFERASE DOMAIN-CONTAINING PROTEIN"/>
    <property type="match status" value="1"/>
</dbReference>
<keyword evidence="3" id="KW-1185">Reference proteome</keyword>
<feature type="region of interest" description="Disordered" evidence="1">
    <location>
        <begin position="458"/>
        <end position="482"/>
    </location>
</feature>
<gene>
    <name evidence="2" type="ORF">PG993_000278</name>
</gene>
<evidence type="ECO:0000313" key="3">
    <source>
        <dbReference type="Proteomes" id="UP001444661"/>
    </source>
</evidence>
<dbReference type="Proteomes" id="UP001444661">
    <property type="component" value="Unassembled WGS sequence"/>
</dbReference>
<sequence length="496" mass="56731">MSVQTPSSAESNVIIPDERDIVCPNADDYRMSFEERRPKILEVCRAFWPDANHELTRIEPERKHTDSLSYPVDITHDNGGSFDEFVIYLPLDVDMTAGHAAMLKAMAQLEEVESLVPKVLHVDITDENPLNYPYMLQKRIPGRRVAGTFDDMTQEQKVLLAAELGRTYRRIQSVRRDFSGIYELTDEDIDNAGINQPLPSMKLTRYGIVEEGWRNFSWDEVRDSIKEDDSRKQGQVLTRSNFMEDTPGMTARENLLLIFERRIQRNRYLESHEWENDYLEPALKIVREIVEKESNAGVFPSSTCDICLNNPAILSPQNVLVDFDDEGKPVITGIVEWSYAEFVPHFLACPPPEGFWTFGPAYRDESDSDSDSEDESDDEDADCYMPYRELLDGDQPFNVAGVQVKHAFDEAVGEAFRVAACTPDIVFARRYFAVAACQGWWTCDPRELRKLAKEWHGRKLSSSSSLQIEEEEEDDSEEDERALTEMLNMAGCVLSD</sequence>
<dbReference type="EMBL" id="JAQQWK010000001">
    <property type="protein sequence ID" value="KAK8055051.1"/>
    <property type="molecule type" value="Genomic_DNA"/>
</dbReference>
<evidence type="ECO:0000256" key="1">
    <source>
        <dbReference type="SAM" id="MobiDB-lite"/>
    </source>
</evidence>
<evidence type="ECO:0008006" key="4">
    <source>
        <dbReference type="Google" id="ProtNLM"/>
    </source>
</evidence>
<comment type="caution">
    <text evidence="2">The sequence shown here is derived from an EMBL/GenBank/DDBJ whole genome shotgun (WGS) entry which is preliminary data.</text>
</comment>
<name>A0ABR1U827_9PEZI</name>
<evidence type="ECO:0000313" key="2">
    <source>
        <dbReference type="EMBL" id="KAK8055051.1"/>
    </source>
</evidence>
<dbReference type="PANTHER" id="PTHR21310">
    <property type="entry name" value="AMINOGLYCOSIDE PHOSPHOTRANSFERASE-RELATED-RELATED"/>
    <property type="match status" value="1"/>
</dbReference>
<accession>A0ABR1U827</accession>